<comment type="caution">
    <text evidence="1">The sequence shown here is derived from an EMBL/GenBank/DDBJ whole genome shotgun (WGS) entry which is preliminary data.</text>
</comment>
<reference evidence="2" key="1">
    <citation type="submission" date="2016-06" db="EMBL/GenBank/DDBJ databases">
        <title>Parallel loss of symbiosis genes in relatives of nitrogen-fixing non-legume Parasponia.</title>
        <authorList>
            <person name="Van Velzen R."/>
            <person name="Holmer R."/>
            <person name="Bu F."/>
            <person name="Rutten L."/>
            <person name="Van Zeijl A."/>
            <person name="Liu W."/>
            <person name="Santuari L."/>
            <person name="Cao Q."/>
            <person name="Sharma T."/>
            <person name="Shen D."/>
            <person name="Roswanjaya Y."/>
            <person name="Wardhani T."/>
            <person name="Kalhor M.S."/>
            <person name="Jansen J."/>
            <person name="Van den Hoogen J."/>
            <person name="Gungor B."/>
            <person name="Hartog M."/>
            <person name="Hontelez J."/>
            <person name="Verver J."/>
            <person name="Yang W.-C."/>
            <person name="Schijlen E."/>
            <person name="Repin R."/>
            <person name="Schilthuizen M."/>
            <person name="Schranz E."/>
            <person name="Heidstra R."/>
            <person name="Miyata K."/>
            <person name="Fedorova E."/>
            <person name="Kohlen W."/>
            <person name="Bisseling T."/>
            <person name="Smit S."/>
            <person name="Geurts R."/>
        </authorList>
    </citation>
    <scope>NUCLEOTIDE SEQUENCE [LARGE SCALE GENOMIC DNA]</scope>
    <source>
        <strain evidence="2">cv. RG33-2</strain>
    </source>
</reference>
<keyword evidence="2" id="KW-1185">Reference proteome</keyword>
<evidence type="ECO:0000313" key="1">
    <source>
        <dbReference type="EMBL" id="PON84397.1"/>
    </source>
</evidence>
<dbReference type="InParanoid" id="A0A2P5EFS6"/>
<protein>
    <submittedName>
        <fullName evidence="1">Uncharacterized protein</fullName>
    </submittedName>
</protein>
<accession>A0A2P5EFS6</accession>
<dbReference type="AlphaFoldDB" id="A0A2P5EFS6"/>
<dbReference type="Proteomes" id="UP000237000">
    <property type="component" value="Unassembled WGS sequence"/>
</dbReference>
<proteinExistence type="predicted"/>
<gene>
    <name evidence="1" type="ORF">TorRG33x02_198570</name>
</gene>
<name>A0A2P5EFS6_TREOI</name>
<sequence>MIETARIAVIPVDGIISVAFPGVAIPQYQHRHLLPYQILSVMVSTIDHVAVGETEPGRIAIMIPAKEETPTIKVILLYEESRQKFGPPGEGNPTNGVEFAYIGRMGVLSIENGRYNQNGLSGCCSATVQQML</sequence>
<dbReference type="EMBL" id="JXTC01000163">
    <property type="protein sequence ID" value="PON84397.1"/>
    <property type="molecule type" value="Genomic_DNA"/>
</dbReference>
<organism evidence="1 2">
    <name type="scientific">Trema orientale</name>
    <name type="common">Charcoal tree</name>
    <name type="synonym">Celtis orientalis</name>
    <dbReference type="NCBI Taxonomy" id="63057"/>
    <lineage>
        <taxon>Eukaryota</taxon>
        <taxon>Viridiplantae</taxon>
        <taxon>Streptophyta</taxon>
        <taxon>Embryophyta</taxon>
        <taxon>Tracheophyta</taxon>
        <taxon>Spermatophyta</taxon>
        <taxon>Magnoliopsida</taxon>
        <taxon>eudicotyledons</taxon>
        <taxon>Gunneridae</taxon>
        <taxon>Pentapetalae</taxon>
        <taxon>rosids</taxon>
        <taxon>fabids</taxon>
        <taxon>Rosales</taxon>
        <taxon>Cannabaceae</taxon>
        <taxon>Trema</taxon>
    </lineage>
</organism>
<evidence type="ECO:0000313" key="2">
    <source>
        <dbReference type="Proteomes" id="UP000237000"/>
    </source>
</evidence>